<accession>A0ABS6E3U6</accession>
<dbReference type="EMBL" id="JAHLPM010000004">
    <property type="protein sequence ID" value="MBU5437582.1"/>
    <property type="molecule type" value="Genomic_DNA"/>
</dbReference>
<evidence type="ECO:0000313" key="1">
    <source>
        <dbReference type="EMBL" id="MBU5437582.1"/>
    </source>
</evidence>
<dbReference type="NCBIfam" id="NF004470">
    <property type="entry name" value="PRK05802.1"/>
    <property type="match status" value="1"/>
</dbReference>
<keyword evidence="2" id="KW-1185">Reference proteome</keyword>
<name>A0ABS6E3U6_9FIRM</name>
<proteinExistence type="predicted"/>
<dbReference type="InterPro" id="IPR050353">
    <property type="entry name" value="PyrK_electron_transfer"/>
</dbReference>
<evidence type="ECO:0000313" key="2">
    <source>
        <dbReference type="Proteomes" id="UP000749471"/>
    </source>
</evidence>
<reference evidence="1 2" key="1">
    <citation type="submission" date="2021-06" db="EMBL/GenBank/DDBJ databases">
        <authorList>
            <person name="Sun Q."/>
            <person name="Li D."/>
        </authorList>
    </citation>
    <scope>NUCLEOTIDE SEQUENCE [LARGE SCALE GENOMIC DNA]</scope>
    <source>
        <strain evidence="1 2">MSJ-40</strain>
    </source>
</reference>
<dbReference type="InterPro" id="IPR006058">
    <property type="entry name" value="2Fe2S_fd_BS"/>
</dbReference>
<organism evidence="1 2">
    <name type="scientific">Tissierella simiarum</name>
    <dbReference type="NCBI Taxonomy" id="2841534"/>
    <lineage>
        <taxon>Bacteria</taxon>
        <taxon>Bacillati</taxon>
        <taxon>Bacillota</taxon>
        <taxon>Tissierellia</taxon>
        <taxon>Tissierellales</taxon>
        <taxon>Tissierellaceae</taxon>
        <taxon>Tissierella</taxon>
    </lineage>
</organism>
<protein>
    <submittedName>
        <fullName evidence="1">Sulfide/dihydroorotate dehydrogenase-like FAD/NAD-binding protein</fullName>
    </submittedName>
</protein>
<dbReference type="RefSeq" id="WP_216517838.1">
    <property type="nucleotide sequence ID" value="NZ_JAHLPM010000004.1"/>
</dbReference>
<dbReference type="Proteomes" id="UP000749471">
    <property type="component" value="Unassembled WGS sequence"/>
</dbReference>
<dbReference type="PANTHER" id="PTHR43513">
    <property type="entry name" value="DIHYDROOROTATE DEHYDROGENASE B (NAD(+)), ELECTRON TRANSFER SUBUNIT"/>
    <property type="match status" value="1"/>
</dbReference>
<comment type="caution">
    <text evidence="1">The sequence shown here is derived from an EMBL/GenBank/DDBJ whole genome shotgun (WGS) entry which is preliminary data.</text>
</comment>
<dbReference type="PANTHER" id="PTHR43513:SF3">
    <property type="entry name" value="DIHYDROOROTATE DEHYDROGENASE B (NAD(+)), ELECTRON TRANSFER SUBUNIT-RELATED"/>
    <property type="match status" value="1"/>
</dbReference>
<gene>
    <name evidence="1" type="ORF">KQI42_06160</name>
</gene>
<sequence>MVDLYKCIDGGSKYCPCHLADNDSCISCSILRGEKFCDCNWNGVCIFYEYRMNNYKSKEQRKIFEGYVEKKMNLSERVILLKIKVEKELIDQLNRFGSYVFIKGNSDIHYFEAPMSIFDLDENHIYIVYQEIGVKTKKLNEKLNLGIRGPYWNGIIGINNIDSLANSNCAIITRGIGQSSIGIPLKKLAEKNNEIVIFLDKGKINLNYIDLITDVSNLKIIELDVLSEEGQKQIEDCLINNQINLVFSAGADVLHRKISNIIKNINKEIKFAATNNNLICCGEGICGSCTRKMKNGKRIKSCKAIINPNLIY</sequence>
<dbReference type="PROSITE" id="PS00197">
    <property type="entry name" value="2FE2S_FER_1"/>
    <property type="match status" value="1"/>
</dbReference>